<evidence type="ECO:0000256" key="1">
    <source>
        <dbReference type="SAM" id="MobiDB-lite"/>
    </source>
</evidence>
<dbReference type="AlphaFoldDB" id="A0AAE0E761"/>
<organism evidence="2 3">
    <name type="scientific">Dipteronia sinensis</name>
    <dbReference type="NCBI Taxonomy" id="43782"/>
    <lineage>
        <taxon>Eukaryota</taxon>
        <taxon>Viridiplantae</taxon>
        <taxon>Streptophyta</taxon>
        <taxon>Embryophyta</taxon>
        <taxon>Tracheophyta</taxon>
        <taxon>Spermatophyta</taxon>
        <taxon>Magnoliopsida</taxon>
        <taxon>eudicotyledons</taxon>
        <taxon>Gunneridae</taxon>
        <taxon>Pentapetalae</taxon>
        <taxon>rosids</taxon>
        <taxon>malvids</taxon>
        <taxon>Sapindales</taxon>
        <taxon>Sapindaceae</taxon>
        <taxon>Hippocastanoideae</taxon>
        <taxon>Acereae</taxon>
        <taxon>Dipteronia</taxon>
    </lineage>
</organism>
<reference evidence="2" key="1">
    <citation type="journal article" date="2023" name="Plant J.">
        <title>Genome sequences and population genomics provide insights into the demographic history, inbreeding, and mutation load of two 'living fossil' tree species of Dipteronia.</title>
        <authorList>
            <person name="Feng Y."/>
            <person name="Comes H.P."/>
            <person name="Chen J."/>
            <person name="Zhu S."/>
            <person name="Lu R."/>
            <person name="Zhang X."/>
            <person name="Li P."/>
            <person name="Qiu J."/>
            <person name="Olsen K.M."/>
            <person name="Qiu Y."/>
        </authorList>
    </citation>
    <scope>NUCLEOTIDE SEQUENCE</scope>
    <source>
        <strain evidence="2">NBL</strain>
    </source>
</reference>
<dbReference type="EMBL" id="JANJYJ010000005">
    <property type="protein sequence ID" value="KAK3213394.1"/>
    <property type="molecule type" value="Genomic_DNA"/>
</dbReference>
<feature type="region of interest" description="Disordered" evidence="1">
    <location>
        <begin position="56"/>
        <end position="91"/>
    </location>
</feature>
<sequence length="91" mass="10186">MLQTMKIHYLPKKILFTTSSGNAYAGSIAFYPGYSRSESPASKLSKDLKQKRIGHLEKIPHMKEMGQQNKTLKARKDPPLSSKPGVIKQKA</sequence>
<name>A0AAE0E761_9ROSI</name>
<proteinExistence type="predicted"/>
<protein>
    <submittedName>
        <fullName evidence="2">Uncharacterized protein</fullName>
    </submittedName>
</protein>
<evidence type="ECO:0000313" key="3">
    <source>
        <dbReference type="Proteomes" id="UP001281410"/>
    </source>
</evidence>
<dbReference type="Proteomes" id="UP001281410">
    <property type="component" value="Unassembled WGS sequence"/>
</dbReference>
<gene>
    <name evidence="2" type="ORF">Dsin_018100</name>
</gene>
<accession>A0AAE0E761</accession>
<evidence type="ECO:0000313" key="2">
    <source>
        <dbReference type="EMBL" id="KAK3213394.1"/>
    </source>
</evidence>
<comment type="caution">
    <text evidence="2">The sequence shown here is derived from an EMBL/GenBank/DDBJ whole genome shotgun (WGS) entry which is preliminary data.</text>
</comment>
<keyword evidence="3" id="KW-1185">Reference proteome</keyword>